<feature type="signal peptide" evidence="3">
    <location>
        <begin position="1"/>
        <end position="21"/>
    </location>
</feature>
<evidence type="ECO:0000313" key="5">
    <source>
        <dbReference type="Proteomes" id="UP000186817"/>
    </source>
</evidence>
<dbReference type="Gene3D" id="2.60.60.20">
    <property type="entry name" value="PLAT/LH2 domain"/>
    <property type="match status" value="1"/>
</dbReference>
<evidence type="ECO:0000256" key="1">
    <source>
        <dbReference type="SAM" id="Coils"/>
    </source>
</evidence>
<gene>
    <name evidence="4" type="ORF">AK812_SmicGene44960</name>
</gene>
<feature type="compositionally biased region" description="Basic and acidic residues" evidence="2">
    <location>
        <begin position="427"/>
        <end position="436"/>
    </location>
</feature>
<dbReference type="Proteomes" id="UP000186817">
    <property type="component" value="Unassembled WGS sequence"/>
</dbReference>
<evidence type="ECO:0000313" key="4">
    <source>
        <dbReference type="EMBL" id="OLP75275.1"/>
    </source>
</evidence>
<comment type="caution">
    <text evidence="4">The sequence shown here is derived from an EMBL/GenBank/DDBJ whole genome shotgun (WGS) entry which is preliminary data.</text>
</comment>
<feature type="compositionally biased region" description="Polar residues" evidence="2">
    <location>
        <begin position="1266"/>
        <end position="1281"/>
    </location>
</feature>
<feature type="region of interest" description="Disordered" evidence="2">
    <location>
        <begin position="1093"/>
        <end position="1166"/>
    </location>
</feature>
<keyword evidence="1" id="KW-0175">Coiled coil</keyword>
<dbReference type="EMBL" id="LSRX01002625">
    <property type="protein sequence ID" value="OLP75275.1"/>
    <property type="molecule type" value="Genomic_DNA"/>
</dbReference>
<reference evidence="4 5" key="1">
    <citation type="submission" date="2016-02" db="EMBL/GenBank/DDBJ databases">
        <title>Genome analysis of coral dinoflagellate symbionts highlights evolutionary adaptations to a symbiotic lifestyle.</title>
        <authorList>
            <person name="Aranda M."/>
            <person name="Li Y."/>
            <person name="Liew Y.J."/>
            <person name="Baumgarten S."/>
            <person name="Simakov O."/>
            <person name="Wilson M."/>
            <person name="Piel J."/>
            <person name="Ashoor H."/>
            <person name="Bougouffa S."/>
            <person name="Bajic V.B."/>
            <person name="Ryu T."/>
            <person name="Ravasi T."/>
            <person name="Bayer T."/>
            <person name="Micklem G."/>
            <person name="Kim H."/>
            <person name="Bhak J."/>
            <person name="Lajeunesse T.C."/>
            <person name="Voolstra C.R."/>
        </authorList>
    </citation>
    <scope>NUCLEOTIDE SEQUENCE [LARGE SCALE GENOMIC DNA]</scope>
    <source>
        <strain evidence="4 5">CCMP2467</strain>
    </source>
</reference>
<name>A0A1Q9BX89_SYMMI</name>
<feature type="region of interest" description="Disordered" evidence="2">
    <location>
        <begin position="408"/>
        <end position="436"/>
    </location>
</feature>
<feature type="compositionally biased region" description="Low complexity" evidence="2">
    <location>
        <begin position="415"/>
        <end position="425"/>
    </location>
</feature>
<evidence type="ECO:0000256" key="3">
    <source>
        <dbReference type="SAM" id="SignalP"/>
    </source>
</evidence>
<feature type="compositionally biased region" description="Basic and acidic residues" evidence="2">
    <location>
        <begin position="756"/>
        <end position="771"/>
    </location>
</feature>
<feature type="region of interest" description="Disordered" evidence="2">
    <location>
        <begin position="1188"/>
        <end position="1321"/>
    </location>
</feature>
<protein>
    <submittedName>
        <fullName evidence="4">Uncharacterized protein</fullName>
    </submittedName>
</protein>
<keyword evidence="3" id="KW-0732">Signal</keyword>
<organism evidence="4 5">
    <name type="scientific">Symbiodinium microadriaticum</name>
    <name type="common">Dinoflagellate</name>
    <name type="synonym">Zooxanthella microadriatica</name>
    <dbReference type="NCBI Taxonomy" id="2951"/>
    <lineage>
        <taxon>Eukaryota</taxon>
        <taxon>Sar</taxon>
        <taxon>Alveolata</taxon>
        <taxon>Dinophyceae</taxon>
        <taxon>Suessiales</taxon>
        <taxon>Symbiodiniaceae</taxon>
        <taxon>Symbiodinium</taxon>
    </lineage>
</organism>
<dbReference type="OrthoDB" id="420821at2759"/>
<sequence>MPCHWFLAGAVFSWHVPLRLATATAAGCITSTDVDEGDCEFRDPSVMMQTLGHSLWGKTKTSSTTTMSATTERPDYNVELTSSKTGKLDDVIAKTWLDAENWAVQVLKRLKFIEETDHSCSDCLSPPSGEWICCFERKVDGATVIATVDVPIMGAQLVVRLQYEEDMDSDLAAYTHSLHLEPRDRRVLAQNFKQQGVYQKSQLKNRDPADIFNGIQRSELTKSKFSDVQAQAQAMKQELEAARTKMEEASKSGNAALASEAQAQLNQVMSQLDGVAVGNADLSTSGQQAEMNKAIQSGGFVNGHALTTSQLIAMNGVFRGMNLFTDEPTALKAQAVELVPQYAQMSEDQLALYVEMRPEVDSEEFFIESQKATDLQVANGMVDAFGSSAFHTSVDSWQAAVDIQSSYGGGGASGGQSKSKSGGSAQDHQDSDSKRLETSIKTLAKSQYFLQPKLLIDISESMLQMSPSFQADSHQASYVLCVSQGRQNCSSFLHLPAPNSNSSTPDASQAGSSGSSLEVRFLVTNVENTIVLSQAKLRSDMESAFGDFIAFVAHAPNVSARVELYRPARAFSPDGTFTSIQVVVTLSPADFATYSNVETYHAKGRLQPYCKKILLSIPHIDQARIRNASNPINFLDNDLSYFFVSWSPLTKTGKTGGTFDFIGVPEPGLVQDDQVVPALLYNYGSHVCPHVTMGGWWRITANYASTVSQQRLQVEVATAQAMEKARAEAWGVDATAAGSKPGTASGGASGGTSHSKGSDDNSHSSDGSKDAELSAMKNATMEIEQTWKGGAPGVAPQNWRRSLDESMNSNWKAIQRDLTRCIGIWSFVKDPKLGEALCEAWVASFLKAQKLSNTSVPLVLQQAACSTTKNMQHLISYARNASAWKQKEEQQQGEMRCEREQPGTYWSPPDRCVKKQCFCSLPDASTASKGTSGIDCPANGETDCLGCCTNQQRSRCSKSACAFNHVLKSGAAGYFCQLATCHEQYDDTVCCTPKYMGRHFSLEFQVSSKDDCGTDSDIYGQLEGSNWKGKKQLLESSADDFQQGKQESFVYDLADPRVPTKICVENKGDDELCLDWVKIYNLDAEEPALVGKAGGWPPLSDDDGEAAEPAQTRGDISILGPEAMSRPDKRSHRGALDLDLGLSDDEDDDAGRVGGGSAKREESIGELLGDSKELKFGVPARQRRQQGFRLGGGVDPLQALVDQTRPPITEDDEPDSEFEREFERAVAGAASSMPARPAPPEPSAEPAGDDLDDIVGEIGDILGDEQLTSARRTLRRSQTAPTAALDHHTAELEEEAEQRRPDSGRGRGLTSEEENLGRRRQ</sequence>
<feature type="non-terminal residue" evidence="4">
    <location>
        <position position="1321"/>
    </location>
</feature>
<dbReference type="SUPFAM" id="SSF49723">
    <property type="entry name" value="Lipase/lipooxygenase domain (PLAT/LH2 domain)"/>
    <property type="match status" value="1"/>
</dbReference>
<keyword evidence="5" id="KW-1185">Reference proteome</keyword>
<feature type="coiled-coil region" evidence="1">
    <location>
        <begin position="225"/>
        <end position="252"/>
    </location>
</feature>
<feature type="region of interest" description="Disordered" evidence="2">
    <location>
        <begin position="736"/>
        <end position="771"/>
    </location>
</feature>
<dbReference type="InterPro" id="IPR036392">
    <property type="entry name" value="PLAT/LH2_dom_sf"/>
</dbReference>
<evidence type="ECO:0000256" key="2">
    <source>
        <dbReference type="SAM" id="MobiDB-lite"/>
    </source>
</evidence>
<accession>A0A1Q9BX89</accession>
<feature type="chain" id="PRO_5010276012" evidence="3">
    <location>
        <begin position="22"/>
        <end position="1321"/>
    </location>
</feature>
<proteinExistence type="predicted"/>
<feature type="compositionally biased region" description="Basic and acidic residues" evidence="2">
    <location>
        <begin position="1285"/>
        <end position="1305"/>
    </location>
</feature>